<keyword evidence="8" id="KW-1185">Reference proteome</keyword>
<dbReference type="NCBIfam" id="TIGR01071">
    <property type="entry name" value="rplO_bact"/>
    <property type="match status" value="1"/>
</dbReference>
<accession>A0A540VHR7</accession>
<protein>
    <recommendedName>
        <fullName evidence="4">Large ribosomal subunit protein uL15</fullName>
    </recommendedName>
</protein>
<comment type="caution">
    <text evidence="7">The sequence shown here is derived from an EMBL/GenBank/DDBJ whole genome shotgun (WGS) entry which is preliminary data.</text>
</comment>
<keyword evidence="4" id="KW-0694">RNA-binding</keyword>
<evidence type="ECO:0000256" key="2">
    <source>
        <dbReference type="ARBA" id="ARBA00022980"/>
    </source>
</evidence>
<keyword evidence="4" id="KW-0699">rRNA-binding</keyword>
<name>A0A540VHR7_9CHLR</name>
<evidence type="ECO:0000256" key="4">
    <source>
        <dbReference type="HAMAP-Rule" id="MF_01341"/>
    </source>
</evidence>
<dbReference type="InParanoid" id="A0A540VHR7"/>
<dbReference type="Gene3D" id="3.100.10.10">
    <property type="match status" value="1"/>
</dbReference>
<dbReference type="GO" id="GO:0006412">
    <property type="term" value="P:translation"/>
    <property type="evidence" value="ECO:0007669"/>
    <property type="project" value="UniProtKB-UniRule"/>
</dbReference>
<evidence type="ECO:0000256" key="1">
    <source>
        <dbReference type="ARBA" id="ARBA00007320"/>
    </source>
</evidence>
<feature type="compositionally biased region" description="Low complexity" evidence="5">
    <location>
        <begin position="28"/>
        <end position="37"/>
    </location>
</feature>
<dbReference type="FunCoup" id="A0A540VHR7">
    <property type="interactions" value="537"/>
</dbReference>
<dbReference type="InterPro" id="IPR021131">
    <property type="entry name" value="Ribosomal_uL15/eL18"/>
</dbReference>
<feature type="domain" description="Large ribosomal subunit protein uL15/eL18" evidence="6">
    <location>
        <begin position="78"/>
        <end position="145"/>
    </location>
</feature>
<dbReference type="Pfam" id="PF00828">
    <property type="entry name" value="Ribosomal_L27A"/>
    <property type="match status" value="1"/>
</dbReference>
<dbReference type="InterPro" id="IPR036227">
    <property type="entry name" value="Ribosomal_uL15/eL18_sf"/>
</dbReference>
<reference evidence="7 8" key="1">
    <citation type="submission" date="2019-06" db="EMBL/GenBank/DDBJ databases">
        <title>Genome sequence of Litorilinea aerophila BAA-2444.</title>
        <authorList>
            <person name="Maclea K.S."/>
            <person name="Maurais E.G."/>
            <person name="Iannazzi L.C."/>
        </authorList>
    </citation>
    <scope>NUCLEOTIDE SEQUENCE [LARGE SCALE GENOMIC DNA]</scope>
    <source>
        <strain evidence="7 8">ATCC BAA-2444</strain>
    </source>
</reference>
<dbReference type="InterPro" id="IPR005749">
    <property type="entry name" value="Ribosomal_uL15_bac-type"/>
</dbReference>
<organism evidence="7 8">
    <name type="scientific">Litorilinea aerophila</name>
    <dbReference type="NCBI Taxonomy" id="1204385"/>
    <lineage>
        <taxon>Bacteria</taxon>
        <taxon>Bacillati</taxon>
        <taxon>Chloroflexota</taxon>
        <taxon>Caldilineae</taxon>
        <taxon>Caldilineales</taxon>
        <taxon>Caldilineaceae</taxon>
        <taxon>Litorilinea</taxon>
    </lineage>
</organism>
<evidence type="ECO:0000256" key="3">
    <source>
        <dbReference type="ARBA" id="ARBA00023274"/>
    </source>
</evidence>
<feature type="region of interest" description="Disordered" evidence="5">
    <location>
        <begin position="1"/>
        <end position="52"/>
    </location>
</feature>
<dbReference type="GO" id="GO:0019843">
    <property type="term" value="F:rRNA binding"/>
    <property type="evidence" value="ECO:0007669"/>
    <property type="project" value="UniProtKB-UniRule"/>
</dbReference>
<feature type="compositionally biased region" description="Basic and acidic residues" evidence="5">
    <location>
        <begin position="1"/>
        <end position="12"/>
    </location>
</feature>
<keyword evidence="2 4" id="KW-0689">Ribosomal protein</keyword>
<dbReference type="PANTHER" id="PTHR12934">
    <property type="entry name" value="50S RIBOSOMAL PROTEIN L15"/>
    <property type="match status" value="1"/>
</dbReference>
<evidence type="ECO:0000313" key="7">
    <source>
        <dbReference type="EMBL" id="TQE96300.1"/>
    </source>
</evidence>
<dbReference type="Proteomes" id="UP000317371">
    <property type="component" value="Unassembled WGS sequence"/>
</dbReference>
<dbReference type="GO" id="GO:0003735">
    <property type="term" value="F:structural constituent of ribosome"/>
    <property type="evidence" value="ECO:0007669"/>
    <property type="project" value="InterPro"/>
</dbReference>
<dbReference type="HAMAP" id="MF_01341">
    <property type="entry name" value="Ribosomal_uL15"/>
    <property type="match status" value="1"/>
</dbReference>
<keyword evidence="3 4" id="KW-0687">Ribonucleoprotein</keyword>
<proteinExistence type="inferred from homology"/>
<comment type="function">
    <text evidence="4">Binds to the 23S rRNA.</text>
</comment>
<gene>
    <name evidence="4" type="primary">rplO</name>
    <name evidence="7" type="ORF">FKZ61_07330</name>
</gene>
<dbReference type="InterPro" id="IPR030878">
    <property type="entry name" value="Ribosomal_uL15"/>
</dbReference>
<dbReference type="PANTHER" id="PTHR12934:SF11">
    <property type="entry name" value="LARGE RIBOSOMAL SUBUNIT PROTEIN UL15M"/>
    <property type="match status" value="1"/>
</dbReference>
<dbReference type="GO" id="GO:0022625">
    <property type="term" value="C:cytosolic large ribosomal subunit"/>
    <property type="evidence" value="ECO:0007669"/>
    <property type="project" value="TreeGrafter"/>
</dbReference>
<evidence type="ECO:0000256" key="5">
    <source>
        <dbReference type="SAM" id="MobiDB-lite"/>
    </source>
</evidence>
<dbReference type="SUPFAM" id="SSF52080">
    <property type="entry name" value="Ribosomal proteins L15p and L18e"/>
    <property type="match status" value="1"/>
</dbReference>
<evidence type="ECO:0000313" key="8">
    <source>
        <dbReference type="Proteomes" id="UP000317371"/>
    </source>
</evidence>
<sequence>MKLHDLRPAEGAKKKRKRVGRGTGSGRGKTSTRGTKGQNARSGGGVRPTFEGGQLPLVKRLPKLRGFNNRFKVHYAAINVDVLDRLFEANDQVSPDSLADRGLIDRGDPIVILGRGEIGKPVHVKAHRVSESARQKIEAAGGSIELLPVFVNKNLPRS</sequence>
<dbReference type="RefSeq" id="WP_141609445.1">
    <property type="nucleotide sequence ID" value="NZ_VIGC02000008.1"/>
</dbReference>
<dbReference type="AlphaFoldDB" id="A0A540VHR7"/>
<comment type="subunit">
    <text evidence="4">Part of the 50S ribosomal subunit.</text>
</comment>
<evidence type="ECO:0000259" key="6">
    <source>
        <dbReference type="Pfam" id="PF00828"/>
    </source>
</evidence>
<dbReference type="OrthoDB" id="9810293at2"/>
<comment type="similarity">
    <text evidence="1 4">Belongs to the universal ribosomal protein uL15 family.</text>
</comment>
<dbReference type="EMBL" id="VIGC01000008">
    <property type="protein sequence ID" value="TQE96300.1"/>
    <property type="molecule type" value="Genomic_DNA"/>
</dbReference>